<evidence type="ECO:0000259" key="1">
    <source>
        <dbReference type="Pfam" id="PF12697"/>
    </source>
</evidence>
<dbReference type="InterPro" id="IPR029058">
    <property type="entry name" value="AB_hydrolase_fold"/>
</dbReference>
<accession>A0A840HWM6</accession>
<organism evidence="2 3">
    <name type="scientific">Rhizorhapis suberifaciens</name>
    <name type="common">corky root of lettuce</name>
    <dbReference type="NCBI Taxonomy" id="13656"/>
    <lineage>
        <taxon>Bacteria</taxon>
        <taxon>Pseudomonadati</taxon>
        <taxon>Pseudomonadota</taxon>
        <taxon>Alphaproteobacteria</taxon>
        <taxon>Sphingomonadales</taxon>
        <taxon>Sphingomonadaceae</taxon>
        <taxon>Rhizorhapis</taxon>
    </lineage>
</organism>
<dbReference type="InterPro" id="IPR050266">
    <property type="entry name" value="AB_hydrolase_sf"/>
</dbReference>
<dbReference type="RefSeq" id="WP_184475791.1">
    <property type="nucleotide sequence ID" value="NZ_JACHOV010000008.1"/>
</dbReference>
<evidence type="ECO:0000313" key="3">
    <source>
        <dbReference type="Proteomes" id="UP000575068"/>
    </source>
</evidence>
<dbReference type="Gene3D" id="3.40.50.1820">
    <property type="entry name" value="alpha/beta hydrolase"/>
    <property type="match status" value="1"/>
</dbReference>
<dbReference type="EMBL" id="JACHOV010000008">
    <property type="protein sequence ID" value="MBB4642017.1"/>
    <property type="molecule type" value="Genomic_DNA"/>
</dbReference>
<dbReference type="SUPFAM" id="SSF53474">
    <property type="entry name" value="alpha/beta-Hydrolases"/>
    <property type="match status" value="1"/>
</dbReference>
<sequence>MQIVLIPGLMNDGWVWRHQIGALSRIAPLMIARTDGCGTLQQMAERIVSGTVGPLAVVGHSMGGRVALEVAALAPERIAKLVLLDSGAHGPSEHEREGRMKLVETARQEGMAAVARDWLPPMIGAANRRNQGLVHGITEMLERCTPETFALQQQALLTRPDRTNLFASLTCPVLAVTGSEDEWAPVTQHEAIAQAAPQGHLKVVEGAGHMLPVEAPEAVTRILAEFLAD</sequence>
<dbReference type="PANTHER" id="PTHR43798:SF29">
    <property type="entry name" value="AB HYDROLASE-1 DOMAIN-CONTAINING PROTEIN"/>
    <property type="match status" value="1"/>
</dbReference>
<evidence type="ECO:0000313" key="2">
    <source>
        <dbReference type="EMBL" id="MBB4642017.1"/>
    </source>
</evidence>
<feature type="domain" description="AB hydrolase-1" evidence="1">
    <location>
        <begin position="3"/>
        <end position="220"/>
    </location>
</feature>
<keyword evidence="3" id="KW-1185">Reference proteome</keyword>
<reference evidence="2 3" key="1">
    <citation type="submission" date="2020-08" db="EMBL/GenBank/DDBJ databases">
        <title>Genomic Encyclopedia of Type Strains, Phase IV (KMG-IV): sequencing the most valuable type-strain genomes for metagenomic binning, comparative biology and taxonomic classification.</title>
        <authorList>
            <person name="Goeker M."/>
        </authorList>
    </citation>
    <scope>NUCLEOTIDE SEQUENCE [LARGE SCALE GENOMIC DNA]</scope>
    <source>
        <strain evidence="2 3">DSM 7465</strain>
    </source>
</reference>
<name>A0A840HWM6_9SPHN</name>
<dbReference type="InterPro" id="IPR000073">
    <property type="entry name" value="AB_hydrolase_1"/>
</dbReference>
<proteinExistence type="predicted"/>
<gene>
    <name evidence="2" type="ORF">HNQ99_002335</name>
</gene>
<dbReference type="PRINTS" id="PR00111">
    <property type="entry name" value="ABHYDROLASE"/>
</dbReference>
<dbReference type="PANTHER" id="PTHR43798">
    <property type="entry name" value="MONOACYLGLYCEROL LIPASE"/>
    <property type="match status" value="1"/>
</dbReference>
<protein>
    <submittedName>
        <fullName evidence="2">Pimeloyl-ACP methyl ester carboxylesterase</fullName>
    </submittedName>
</protein>
<dbReference type="Pfam" id="PF12697">
    <property type="entry name" value="Abhydrolase_6"/>
    <property type="match status" value="1"/>
</dbReference>
<comment type="caution">
    <text evidence="2">The sequence shown here is derived from an EMBL/GenBank/DDBJ whole genome shotgun (WGS) entry which is preliminary data.</text>
</comment>
<dbReference type="AlphaFoldDB" id="A0A840HWM6"/>
<dbReference type="Proteomes" id="UP000575068">
    <property type="component" value="Unassembled WGS sequence"/>
</dbReference>